<dbReference type="Proteomes" id="UP000192656">
    <property type="component" value="Unassembled WGS sequence"/>
</dbReference>
<organism evidence="2 3">
    <name type="scientific">Fulvimarina manganoxydans</name>
    <dbReference type="NCBI Taxonomy" id="937218"/>
    <lineage>
        <taxon>Bacteria</taxon>
        <taxon>Pseudomonadati</taxon>
        <taxon>Pseudomonadota</taxon>
        <taxon>Alphaproteobacteria</taxon>
        <taxon>Hyphomicrobiales</taxon>
        <taxon>Aurantimonadaceae</taxon>
        <taxon>Fulvimarina</taxon>
    </lineage>
</organism>
<evidence type="ECO:0000256" key="1">
    <source>
        <dbReference type="SAM" id="MobiDB-lite"/>
    </source>
</evidence>
<dbReference type="Pfam" id="PF11625">
    <property type="entry name" value="DUF3253"/>
    <property type="match status" value="1"/>
</dbReference>
<accession>A0A1W2E3F0</accession>
<dbReference type="OrthoDB" id="7631458at2"/>
<dbReference type="STRING" id="937218.SAMN06297251_12087"/>
<evidence type="ECO:0000313" key="2">
    <source>
        <dbReference type="EMBL" id="SMD04249.1"/>
    </source>
</evidence>
<sequence length="124" mass="13449">MTVGSTVRISPSDLREAILGACAKRGLEKSVCPSEVARSLGGKDETIWRHLMKPIRREAVRLAKEGRIVIQRKGQIVDPEAFKGIYRLALPPEGDAPAPSIDDDQAAADSYGAGIRESIRPTNQ</sequence>
<gene>
    <name evidence="2" type="ORF">SAMN06297251_12087</name>
</gene>
<dbReference type="Gene3D" id="1.10.10.10">
    <property type="entry name" value="Winged helix-like DNA-binding domain superfamily/Winged helix DNA-binding domain"/>
    <property type="match status" value="1"/>
</dbReference>
<name>A0A1W2E3F0_9HYPH</name>
<keyword evidence="3" id="KW-1185">Reference proteome</keyword>
<dbReference type="SUPFAM" id="SSF46785">
    <property type="entry name" value="Winged helix' DNA-binding domain"/>
    <property type="match status" value="1"/>
</dbReference>
<feature type="region of interest" description="Disordered" evidence="1">
    <location>
        <begin position="93"/>
        <end position="124"/>
    </location>
</feature>
<dbReference type="InterPro" id="IPR021660">
    <property type="entry name" value="DUF3253"/>
</dbReference>
<dbReference type="AlphaFoldDB" id="A0A1W2E3F0"/>
<protein>
    <submittedName>
        <fullName evidence="2">Uncharacterized protein</fullName>
    </submittedName>
</protein>
<reference evidence="2 3" key="1">
    <citation type="submission" date="2017-04" db="EMBL/GenBank/DDBJ databases">
        <authorList>
            <person name="Afonso C.L."/>
            <person name="Miller P.J."/>
            <person name="Scott M.A."/>
            <person name="Spackman E."/>
            <person name="Goraichik I."/>
            <person name="Dimitrov K.M."/>
            <person name="Suarez D.L."/>
            <person name="Swayne D.E."/>
        </authorList>
    </citation>
    <scope>NUCLEOTIDE SEQUENCE [LARGE SCALE GENOMIC DNA]</scope>
    <source>
        <strain evidence="2 3">CGMCC 1.10972</strain>
    </source>
</reference>
<dbReference type="InterPro" id="IPR036390">
    <property type="entry name" value="WH_DNA-bd_sf"/>
</dbReference>
<proteinExistence type="predicted"/>
<dbReference type="EMBL" id="FWXR01000020">
    <property type="protein sequence ID" value="SMD04249.1"/>
    <property type="molecule type" value="Genomic_DNA"/>
</dbReference>
<evidence type="ECO:0000313" key="3">
    <source>
        <dbReference type="Proteomes" id="UP000192656"/>
    </source>
</evidence>
<dbReference type="InterPro" id="IPR036388">
    <property type="entry name" value="WH-like_DNA-bd_sf"/>
</dbReference>
<dbReference type="RefSeq" id="WP_084411895.1">
    <property type="nucleotide sequence ID" value="NZ_FWXR01000020.1"/>
</dbReference>